<keyword evidence="9" id="KW-1185">Reference proteome</keyword>
<name>A0A3M8HCT7_9BACI</name>
<feature type="transmembrane region" description="Helical" evidence="6">
    <location>
        <begin position="238"/>
        <end position="264"/>
    </location>
</feature>
<dbReference type="PIRSF" id="PIRSF018968">
    <property type="entry name" value="ABC_permease_BceB"/>
    <property type="match status" value="1"/>
</dbReference>
<feature type="transmembrane region" description="Helical" evidence="6">
    <location>
        <begin position="593"/>
        <end position="611"/>
    </location>
</feature>
<protein>
    <submittedName>
        <fullName evidence="8">ABC transporter permease</fullName>
    </submittedName>
</protein>
<reference evidence="8 9" key="1">
    <citation type="journal article" date="2014" name="Int. J. Syst. Evol. Microbiol.">
        <title>Lysinibacillus halotolerans sp. nov., isolated from saline-alkaline soil.</title>
        <authorList>
            <person name="Kong D."/>
            <person name="Wang Y."/>
            <person name="Zhao B."/>
            <person name="Li Y."/>
            <person name="Song J."/>
            <person name="Zhai Y."/>
            <person name="Zhang C."/>
            <person name="Wang H."/>
            <person name="Chen X."/>
            <person name="Zhao B."/>
            <person name="Ruan Z."/>
        </authorList>
    </citation>
    <scope>NUCLEOTIDE SEQUENCE [LARGE SCALE GENOMIC DNA]</scope>
    <source>
        <strain evidence="8 9">MCCC 1A12703</strain>
    </source>
</reference>
<dbReference type="InterPro" id="IPR052536">
    <property type="entry name" value="ABC-4_Integral_Memb_Prot"/>
</dbReference>
<keyword evidence="2 6" id="KW-1003">Cell membrane</keyword>
<dbReference type="AlphaFoldDB" id="A0A3M8HCT7"/>
<dbReference type="GO" id="GO:0055085">
    <property type="term" value="P:transmembrane transport"/>
    <property type="evidence" value="ECO:0007669"/>
    <property type="project" value="UniProtKB-UniRule"/>
</dbReference>
<evidence type="ECO:0000256" key="5">
    <source>
        <dbReference type="ARBA" id="ARBA00023136"/>
    </source>
</evidence>
<evidence type="ECO:0000259" key="7">
    <source>
        <dbReference type="Pfam" id="PF02687"/>
    </source>
</evidence>
<evidence type="ECO:0000256" key="4">
    <source>
        <dbReference type="ARBA" id="ARBA00022989"/>
    </source>
</evidence>
<dbReference type="Proteomes" id="UP000279909">
    <property type="component" value="Unassembled WGS sequence"/>
</dbReference>
<evidence type="ECO:0000313" key="9">
    <source>
        <dbReference type="Proteomes" id="UP000279909"/>
    </source>
</evidence>
<dbReference type="GO" id="GO:0005886">
    <property type="term" value="C:plasma membrane"/>
    <property type="evidence" value="ECO:0007669"/>
    <property type="project" value="UniProtKB-SubCell"/>
</dbReference>
<dbReference type="EMBL" id="RHLQ01000009">
    <property type="protein sequence ID" value="RND00197.1"/>
    <property type="molecule type" value="Genomic_DNA"/>
</dbReference>
<feature type="transmembrane region" description="Helical" evidence="6">
    <location>
        <begin position="154"/>
        <end position="177"/>
    </location>
</feature>
<feature type="transmembrane region" description="Helical" evidence="6">
    <location>
        <begin position="60"/>
        <end position="80"/>
    </location>
</feature>
<gene>
    <name evidence="8" type="ORF">EC501_05335</name>
</gene>
<evidence type="ECO:0000256" key="2">
    <source>
        <dbReference type="ARBA" id="ARBA00022475"/>
    </source>
</evidence>
<sequence>MTLSRLVFRSMRKNVKHYYLYFFALIFSVTLCFSFTTLHHNPTVVEALKESGTASAGFQSATYVLYFIVTFFVLYANHLFMKRRSKEMGLYQLIGMTKGLIVRLIALENIILFILAVAVGMVIGFFSSRLFAMILIKLLKLDLVIDLVFSSEAFIQSVIIFSILLLVILFQMTWMVYRVTLLSLFHASKKADERIKRFNFFQMAFGLIGLFLIVYGYYQSSVLFDMEKSHFKDLFLHMIVILASTIFGTFLFFRYSVSFIMNIFRASKKGHLKIRDVMAVTPIMHRMKGNAKSLTLITVLTGLAVGIMSLSYISYFSSATRAHQYSPYDYILLNDKGISFLDRLHQEGIEFEKDTYRVAEVKFDFQDLIGDFANQNLTFASESSMYVVPLSDFKQVSPDAQLNDGEAIVTSYQNMFSEIMPLEKGGDLSVRFNNEEEKVIIKEIQEEFMLSGTVTMASPLLVVTDTTFENISANQSPESFFNYQVGVNLVDNEDSPKAEEIYNELQEERKLVVNGQEYLPLSYEEEHHSYLSIYGTTIFITAFLGLAFLLTTGSILYFKQMSEAEMEKESYTILRKIGFSTSDLMKGIYAKQAFNFGVPLVIGLLHSYFAVKSGWFLFGTEMFTPLVVTMVLYVIMYAVFAVISTQYYKRIIKASL</sequence>
<comment type="similarity">
    <text evidence="6">Belongs to the ABC-4 integral membrane protein family.</text>
</comment>
<dbReference type="PANTHER" id="PTHR46795:SF3">
    <property type="entry name" value="ABC TRANSPORTER PERMEASE"/>
    <property type="match status" value="1"/>
</dbReference>
<proteinExistence type="inferred from homology"/>
<feature type="transmembrane region" description="Helical" evidence="6">
    <location>
        <begin position="198"/>
        <end position="218"/>
    </location>
</feature>
<feature type="transmembrane region" description="Helical" evidence="6">
    <location>
        <begin position="531"/>
        <end position="558"/>
    </location>
</feature>
<dbReference type="InterPro" id="IPR027022">
    <property type="entry name" value="ABC_permease_BceB-typ"/>
</dbReference>
<comment type="caution">
    <text evidence="8">The sequence shown here is derived from an EMBL/GenBank/DDBJ whole genome shotgun (WGS) entry which is preliminary data.</text>
</comment>
<evidence type="ECO:0000256" key="3">
    <source>
        <dbReference type="ARBA" id="ARBA00022692"/>
    </source>
</evidence>
<dbReference type="PANTHER" id="PTHR46795">
    <property type="entry name" value="ABC TRANSPORTER PERMEASE-RELATED-RELATED"/>
    <property type="match status" value="1"/>
</dbReference>
<keyword evidence="6" id="KW-0813">Transport</keyword>
<keyword evidence="4 6" id="KW-1133">Transmembrane helix</keyword>
<feature type="transmembrane region" description="Helical" evidence="6">
    <location>
        <begin position="101"/>
        <end position="134"/>
    </location>
</feature>
<organism evidence="8 9">
    <name type="scientific">Lysinibacillus halotolerans</name>
    <dbReference type="NCBI Taxonomy" id="1368476"/>
    <lineage>
        <taxon>Bacteria</taxon>
        <taxon>Bacillati</taxon>
        <taxon>Bacillota</taxon>
        <taxon>Bacilli</taxon>
        <taxon>Bacillales</taxon>
        <taxon>Bacillaceae</taxon>
        <taxon>Lysinibacillus</taxon>
    </lineage>
</organism>
<feature type="transmembrane region" description="Helical" evidence="6">
    <location>
        <begin position="20"/>
        <end position="40"/>
    </location>
</feature>
<keyword evidence="5 6" id="KW-0472">Membrane</keyword>
<dbReference type="Pfam" id="PF02687">
    <property type="entry name" value="FtsX"/>
    <property type="match status" value="1"/>
</dbReference>
<keyword evidence="3 6" id="KW-0812">Transmembrane</keyword>
<comment type="subcellular location">
    <subcellularLocation>
        <location evidence="1 6">Cell membrane</location>
        <topology evidence="1 6">Multi-pass membrane protein</topology>
    </subcellularLocation>
</comment>
<evidence type="ECO:0000313" key="8">
    <source>
        <dbReference type="EMBL" id="RND00197.1"/>
    </source>
</evidence>
<dbReference type="RefSeq" id="WP_122971271.1">
    <property type="nucleotide sequence ID" value="NZ_RHLQ01000009.1"/>
</dbReference>
<feature type="domain" description="ABC3 transporter permease C-terminal" evidence="7">
    <location>
        <begin position="62"/>
        <end position="178"/>
    </location>
</feature>
<accession>A0A3M8HCT7</accession>
<feature type="transmembrane region" description="Helical" evidence="6">
    <location>
        <begin position="294"/>
        <end position="315"/>
    </location>
</feature>
<evidence type="ECO:0000256" key="1">
    <source>
        <dbReference type="ARBA" id="ARBA00004651"/>
    </source>
</evidence>
<feature type="transmembrane region" description="Helical" evidence="6">
    <location>
        <begin position="623"/>
        <end position="643"/>
    </location>
</feature>
<dbReference type="OrthoDB" id="1705903at2"/>
<evidence type="ECO:0000256" key="6">
    <source>
        <dbReference type="PIRNR" id="PIRNR018968"/>
    </source>
</evidence>
<dbReference type="InterPro" id="IPR003838">
    <property type="entry name" value="ABC3_permease_C"/>
</dbReference>